<name>A0AAV9QQU0_9TELE</name>
<feature type="region of interest" description="Disordered" evidence="1">
    <location>
        <begin position="1"/>
        <end position="25"/>
    </location>
</feature>
<protein>
    <submittedName>
        <fullName evidence="2">Uncharacterized protein</fullName>
    </submittedName>
</protein>
<reference evidence="2 3" key="1">
    <citation type="submission" date="2021-06" db="EMBL/GenBank/DDBJ databases">
        <authorList>
            <person name="Palmer J.M."/>
        </authorList>
    </citation>
    <scope>NUCLEOTIDE SEQUENCE [LARGE SCALE GENOMIC DNA]</scope>
    <source>
        <strain evidence="2 3">MEX-2019</strain>
        <tissue evidence="2">Muscle</tissue>
    </source>
</reference>
<organism evidence="2 3">
    <name type="scientific">Crenichthys baileyi</name>
    <name type="common">White River springfish</name>
    <dbReference type="NCBI Taxonomy" id="28760"/>
    <lineage>
        <taxon>Eukaryota</taxon>
        <taxon>Metazoa</taxon>
        <taxon>Chordata</taxon>
        <taxon>Craniata</taxon>
        <taxon>Vertebrata</taxon>
        <taxon>Euteleostomi</taxon>
        <taxon>Actinopterygii</taxon>
        <taxon>Neopterygii</taxon>
        <taxon>Teleostei</taxon>
        <taxon>Neoteleostei</taxon>
        <taxon>Acanthomorphata</taxon>
        <taxon>Ovalentaria</taxon>
        <taxon>Atherinomorphae</taxon>
        <taxon>Cyprinodontiformes</taxon>
        <taxon>Goodeidae</taxon>
        <taxon>Crenichthys</taxon>
    </lineage>
</organism>
<accession>A0AAV9QQU0</accession>
<evidence type="ECO:0000256" key="1">
    <source>
        <dbReference type="SAM" id="MobiDB-lite"/>
    </source>
</evidence>
<evidence type="ECO:0000313" key="2">
    <source>
        <dbReference type="EMBL" id="KAK5599843.1"/>
    </source>
</evidence>
<proteinExistence type="predicted"/>
<sequence>MALEPVETRRMTGVASCSRLPSSQEIHETTTDRDYYLNLCSAGSLQRLGAQCDPRNPVHPPAAHSTNDYSSSSKSYQPTRAPGSTCSLWYLTPDK</sequence>
<keyword evidence="3" id="KW-1185">Reference proteome</keyword>
<feature type="region of interest" description="Disordered" evidence="1">
    <location>
        <begin position="51"/>
        <end position="84"/>
    </location>
</feature>
<evidence type="ECO:0000313" key="3">
    <source>
        <dbReference type="Proteomes" id="UP001311232"/>
    </source>
</evidence>
<dbReference type="Proteomes" id="UP001311232">
    <property type="component" value="Unassembled WGS sequence"/>
</dbReference>
<dbReference type="EMBL" id="JAHHUM010002911">
    <property type="protein sequence ID" value="KAK5599843.1"/>
    <property type="molecule type" value="Genomic_DNA"/>
</dbReference>
<comment type="caution">
    <text evidence="2">The sequence shown here is derived from an EMBL/GenBank/DDBJ whole genome shotgun (WGS) entry which is preliminary data.</text>
</comment>
<feature type="compositionally biased region" description="Basic and acidic residues" evidence="1">
    <location>
        <begin position="1"/>
        <end position="10"/>
    </location>
</feature>
<dbReference type="AlphaFoldDB" id="A0AAV9QQU0"/>
<gene>
    <name evidence="2" type="ORF">CRENBAI_014822</name>
</gene>